<feature type="compositionally biased region" description="Basic and acidic residues" evidence="3">
    <location>
        <begin position="360"/>
        <end position="376"/>
    </location>
</feature>
<evidence type="ECO:0000256" key="1">
    <source>
        <dbReference type="ARBA" id="ARBA00004196"/>
    </source>
</evidence>
<evidence type="ECO:0000256" key="2">
    <source>
        <dbReference type="ARBA" id="ARBA00023054"/>
    </source>
</evidence>
<feature type="compositionally biased region" description="Gly residues" evidence="3">
    <location>
        <begin position="384"/>
        <end position="416"/>
    </location>
</feature>
<dbReference type="PANTHER" id="PTHR32347:SF23">
    <property type="entry name" value="BLL5650 PROTEIN"/>
    <property type="match status" value="1"/>
</dbReference>
<dbReference type="RefSeq" id="WP_358361924.1">
    <property type="nucleotide sequence ID" value="NZ_JBEZFP010000125.1"/>
</dbReference>
<dbReference type="InterPro" id="IPR050465">
    <property type="entry name" value="UPF0194_transport"/>
</dbReference>
<evidence type="ECO:0000313" key="5">
    <source>
        <dbReference type="Proteomes" id="UP001551482"/>
    </source>
</evidence>
<dbReference type="Gene3D" id="1.10.101.10">
    <property type="entry name" value="PGBD-like superfamily/PGBD"/>
    <property type="match status" value="1"/>
</dbReference>
<dbReference type="EMBL" id="JBEZFP010000125">
    <property type="protein sequence ID" value="MEU8138479.1"/>
    <property type="molecule type" value="Genomic_DNA"/>
</dbReference>
<feature type="region of interest" description="Disordered" evidence="3">
    <location>
        <begin position="216"/>
        <end position="265"/>
    </location>
</feature>
<name>A0ABV3DRU4_9ACTN</name>
<comment type="caution">
    <text evidence="4">The sequence shown here is derived from an EMBL/GenBank/DDBJ whole genome shotgun (WGS) entry which is preliminary data.</text>
</comment>
<feature type="compositionally biased region" description="Low complexity" evidence="3">
    <location>
        <begin position="216"/>
        <end position="244"/>
    </location>
</feature>
<gene>
    <name evidence="4" type="ORF">AB0C36_33895</name>
</gene>
<feature type="compositionally biased region" description="Low complexity" evidence="3">
    <location>
        <begin position="417"/>
        <end position="437"/>
    </location>
</feature>
<dbReference type="InterPro" id="IPR036366">
    <property type="entry name" value="PGBDSf"/>
</dbReference>
<proteinExistence type="predicted"/>
<reference evidence="4 5" key="1">
    <citation type="submission" date="2024-06" db="EMBL/GenBank/DDBJ databases">
        <title>The Natural Products Discovery Center: Release of the First 8490 Sequenced Strains for Exploring Actinobacteria Biosynthetic Diversity.</title>
        <authorList>
            <person name="Kalkreuter E."/>
            <person name="Kautsar S.A."/>
            <person name="Yang D."/>
            <person name="Bader C.D."/>
            <person name="Teijaro C.N."/>
            <person name="Fluegel L."/>
            <person name="Davis C.M."/>
            <person name="Simpson J.R."/>
            <person name="Lauterbach L."/>
            <person name="Steele A.D."/>
            <person name="Gui C."/>
            <person name="Meng S."/>
            <person name="Li G."/>
            <person name="Viehrig K."/>
            <person name="Ye F."/>
            <person name="Su P."/>
            <person name="Kiefer A.F."/>
            <person name="Nichols A."/>
            <person name="Cepeda A.J."/>
            <person name="Yan W."/>
            <person name="Fan B."/>
            <person name="Jiang Y."/>
            <person name="Adhikari A."/>
            <person name="Zheng C.-J."/>
            <person name="Schuster L."/>
            <person name="Cowan T.M."/>
            <person name="Smanski M.J."/>
            <person name="Chevrette M.G."/>
            <person name="De Carvalho L.P.S."/>
            <person name="Shen B."/>
        </authorList>
    </citation>
    <scope>NUCLEOTIDE SEQUENCE [LARGE SCALE GENOMIC DNA]</scope>
    <source>
        <strain evidence="4 5">NPDC048946</strain>
    </source>
</reference>
<dbReference type="InterPro" id="IPR036365">
    <property type="entry name" value="PGBD-like_sf"/>
</dbReference>
<dbReference type="Proteomes" id="UP001551482">
    <property type="component" value="Unassembled WGS sequence"/>
</dbReference>
<organism evidence="4 5">
    <name type="scientific">Streptodolium elevatio</name>
    <dbReference type="NCBI Taxonomy" id="3157996"/>
    <lineage>
        <taxon>Bacteria</taxon>
        <taxon>Bacillati</taxon>
        <taxon>Actinomycetota</taxon>
        <taxon>Actinomycetes</taxon>
        <taxon>Kitasatosporales</taxon>
        <taxon>Streptomycetaceae</taxon>
        <taxon>Streptodolium</taxon>
    </lineage>
</organism>
<keyword evidence="5" id="KW-1185">Reference proteome</keyword>
<accession>A0ABV3DRU4</accession>
<evidence type="ECO:0000313" key="4">
    <source>
        <dbReference type="EMBL" id="MEU8138479.1"/>
    </source>
</evidence>
<comment type="subcellular location">
    <subcellularLocation>
        <location evidence="1">Cell envelope</location>
    </subcellularLocation>
</comment>
<keyword evidence="2" id="KW-0175">Coiled coil</keyword>
<dbReference type="Gene3D" id="2.40.420.20">
    <property type="match status" value="1"/>
</dbReference>
<dbReference type="SUPFAM" id="SSF47090">
    <property type="entry name" value="PGBD-like"/>
    <property type="match status" value="1"/>
</dbReference>
<sequence>MNRARRALATVLGIVALAGAGGWYAGQQVQSPAEAAAARKPPSASLITVPVESRILTNGVVAHGTVEFESPVPVSLSGAVAAVPSGGGSAETGGGVQKVTRTPVAGASVAEGSVFMEVSGRPVFVLRGVVPMYRTLGPGTKGADVKQLNEALKRIGFDPGTTADAFTSGTASALKRWYRARGYEAKEPGTAERQQLAALETAVQTANEALATAKAELQAAKSPSGAATSGDSSGPSGPSGSPGPAKSPDPSPGKPGGNAPAPDIASLQGRVTNADKALGYARQNLADFQATYGVSLPAGELVFLSALPVRVDQVAVRPGDTPSGQVAKVTGTGVRVQTTVPGVDAQLLRPGMPVQLELDSGEKFPGKVDAVGRDAEPVSEGSQGSQGTGGGDGAGPSEGQGVGQGDGQGTGSGDKGGASAPAGGAPATPASPGMPSAVRIVPDDPAALTARAGQSVKVTVEVGSTGTPVLAVPVAAVFTGADGQARVKVERADGTVAPVAVTLGLAATGFVAVTAPDGQPLAAGDRVVVGER</sequence>
<dbReference type="PANTHER" id="PTHR32347">
    <property type="entry name" value="EFFLUX SYSTEM COMPONENT YKNX-RELATED"/>
    <property type="match status" value="1"/>
</dbReference>
<protein>
    <submittedName>
        <fullName evidence="4">Tat pathway signal protein</fullName>
    </submittedName>
</protein>
<feature type="region of interest" description="Disordered" evidence="3">
    <location>
        <begin position="357"/>
        <end position="440"/>
    </location>
</feature>
<evidence type="ECO:0000256" key="3">
    <source>
        <dbReference type="SAM" id="MobiDB-lite"/>
    </source>
</evidence>